<dbReference type="InterPro" id="IPR002933">
    <property type="entry name" value="Peptidase_M20"/>
</dbReference>
<dbReference type="PANTHER" id="PTHR45892:SF1">
    <property type="entry name" value="AMINOACYLASE-1"/>
    <property type="match status" value="1"/>
</dbReference>
<dbReference type="Proteomes" id="UP000036987">
    <property type="component" value="Unassembled WGS sequence"/>
</dbReference>
<keyword evidence="4 9" id="KW-0479">Metal-binding</keyword>
<dbReference type="GO" id="GO:0004046">
    <property type="term" value="F:aminoacylase activity"/>
    <property type="evidence" value="ECO:0000318"/>
    <property type="project" value="GO_Central"/>
</dbReference>
<dbReference type="OMA" id="FYGERAQ"/>
<gene>
    <name evidence="11" type="ORF">ZOSMA_16G01440</name>
</gene>
<evidence type="ECO:0000256" key="2">
    <source>
        <dbReference type="ARBA" id="ARBA00011913"/>
    </source>
</evidence>
<dbReference type="Gene3D" id="3.30.70.360">
    <property type="match status" value="1"/>
</dbReference>
<dbReference type="EC" id="3.5.1.14" evidence="2"/>
<keyword evidence="6 9" id="KW-0862">Zinc</keyword>
<feature type="binding site" evidence="9">
    <location>
        <position position="131"/>
    </location>
    <ligand>
        <name>Zn(2+)</name>
        <dbReference type="ChEBI" id="CHEBI:29105"/>
        <label>2</label>
    </ligand>
</feature>
<name>A0A0K9PT11_ZOSMR</name>
<feature type="binding site" evidence="9">
    <location>
        <position position="98"/>
    </location>
    <ligand>
        <name>Zn(2+)</name>
        <dbReference type="ChEBI" id="CHEBI:29105"/>
        <label>1</label>
    </ligand>
</feature>
<dbReference type="InterPro" id="IPR010159">
    <property type="entry name" value="N-acyl_aa_amidohydrolase"/>
</dbReference>
<evidence type="ECO:0000256" key="6">
    <source>
        <dbReference type="ARBA" id="ARBA00022833"/>
    </source>
</evidence>
<evidence type="ECO:0000256" key="3">
    <source>
        <dbReference type="ARBA" id="ARBA00022490"/>
    </source>
</evidence>
<dbReference type="Pfam" id="PF01546">
    <property type="entry name" value="Peptidase_M20"/>
    <property type="match status" value="1"/>
</dbReference>
<evidence type="ECO:0000256" key="7">
    <source>
        <dbReference type="ARBA" id="ARBA00029656"/>
    </source>
</evidence>
<feature type="signal peptide" evidence="10">
    <location>
        <begin position="1"/>
        <end position="26"/>
    </location>
</feature>
<protein>
    <recommendedName>
        <fullName evidence="2">N-acyl-aliphatic-L-amino acid amidohydrolase</fullName>
        <ecNumber evidence="2">3.5.1.14</ecNumber>
    </recommendedName>
    <alternativeName>
        <fullName evidence="7">N-acyl-L-amino-acid amidohydrolase</fullName>
    </alternativeName>
</protein>
<dbReference type="PIRSF" id="PIRSF036696">
    <property type="entry name" value="ACY-1"/>
    <property type="match status" value="1"/>
</dbReference>
<feature type="binding site" evidence="9">
    <location>
        <position position="394"/>
    </location>
    <ligand>
        <name>Zn(2+)</name>
        <dbReference type="ChEBI" id="CHEBI:29105"/>
        <label>2</label>
    </ligand>
</feature>
<feature type="chain" id="PRO_5005528001" description="N-acyl-aliphatic-L-amino acid amidohydrolase" evidence="10">
    <location>
        <begin position="27"/>
        <end position="437"/>
    </location>
</feature>
<evidence type="ECO:0000256" key="1">
    <source>
        <dbReference type="ARBA" id="ARBA00004496"/>
    </source>
</evidence>
<keyword evidence="12" id="KW-1185">Reference proteome</keyword>
<dbReference type="STRING" id="29655.A0A0K9PT11"/>
<evidence type="ECO:0000256" key="10">
    <source>
        <dbReference type="SAM" id="SignalP"/>
    </source>
</evidence>
<dbReference type="GO" id="GO:0006520">
    <property type="term" value="P:amino acid metabolic process"/>
    <property type="evidence" value="ECO:0007669"/>
    <property type="project" value="InterPro"/>
</dbReference>
<evidence type="ECO:0000256" key="8">
    <source>
        <dbReference type="PIRSR" id="PIRSR036696-1"/>
    </source>
</evidence>
<comment type="caution">
    <text evidence="11">The sequence shown here is derived from an EMBL/GenBank/DDBJ whole genome shotgun (WGS) entry which is preliminary data.</text>
</comment>
<dbReference type="InterPro" id="IPR052083">
    <property type="entry name" value="Aminoacylase-1_M20A"/>
</dbReference>
<dbReference type="InterPro" id="IPR001261">
    <property type="entry name" value="ArgE/DapE_CS"/>
</dbReference>
<comment type="cofactor">
    <cofactor evidence="9">
        <name>Zn(2+)</name>
        <dbReference type="ChEBI" id="CHEBI:29105"/>
    </cofactor>
    <text evidence="9">Binds 2 Zn(2+) ions per subunit.</text>
</comment>
<comment type="subcellular location">
    <subcellularLocation>
        <location evidence="1">Cytoplasm</location>
    </subcellularLocation>
</comment>
<evidence type="ECO:0000313" key="11">
    <source>
        <dbReference type="EMBL" id="KMZ72173.1"/>
    </source>
</evidence>
<accession>A0A0K9PT11</accession>
<feature type="active site" evidence="8">
    <location>
        <position position="100"/>
    </location>
</feature>
<dbReference type="Gene3D" id="1.10.150.900">
    <property type="match status" value="1"/>
</dbReference>
<dbReference type="NCBIfam" id="TIGR01880">
    <property type="entry name" value="Ac-peptdase-euk"/>
    <property type="match status" value="1"/>
</dbReference>
<dbReference type="Gene3D" id="3.40.630.10">
    <property type="entry name" value="Zn peptidases"/>
    <property type="match status" value="1"/>
</dbReference>
<organism evidence="11 12">
    <name type="scientific">Zostera marina</name>
    <name type="common">Eelgrass</name>
    <dbReference type="NCBI Taxonomy" id="29655"/>
    <lineage>
        <taxon>Eukaryota</taxon>
        <taxon>Viridiplantae</taxon>
        <taxon>Streptophyta</taxon>
        <taxon>Embryophyta</taxon>
        <taxon>Tracheophyta</taxon>
        <taxon>Spermatophyta</taxon>
        <taxon>Magnoliopsida</taxon>
        <taxon>Liliopsida</taxon>
        <taxon>Zosteraceae</taxon>
        <taxon>Zostera</taxon>
    </lineage>
</organism>
<feature type="active site" description="Proton acceptor" evidence="8">
    <location>
        <position position="165"/>
    </location>
</feature>
<sequence length="437" mass="49096">MAKEIPNSLFLLLVVLLGFFAPSAVPSPTSRFQAYLQIDTSHPNPDYPTAISFLVNQTQTLLPHLSHRLLNLAPDKPILLFKWIGRNPSLPSILLNSHTDVVPAEIKKWSHPPFSAHLSPDGRIFARGSQDMKSVGMQYLEALKTLSDDGYVPDRTVWVSFVPDEEIGGVDGVGRLVDWVGFEEEMNVGFVLDEGLANEGEEFRLFYGERSPWWLIVKAVGLPGHGSKLFDGSAMENLMKSIEIIMRFRKAQFRMFRSGVKKEGEVISVNMVYLKAGTPTIMNLQPSEAEAGFDIRVTPNTDINALEKRIQEEWAPSSRNMSFEFIQKILPITTTTANRFNPWYTLLVDAVEKVNGKLGEPEIFPASTDSRFFRERGIPAIGFSPMSRTPILLHDHNEFLCEDVYLRGIQIYESIIRTLGSYTAAGHLLPDSIKDEL</sequence>
<dbReference type="OrthoDB" id="3064516at2759"/>
<dbReference type="AlphaFoldDB" id="A0A0K9PT11"/>
<dbReference type="GO" id="GO:0005737">
    <property type="term" value="C:cytoplasm"/>
    <property type="evidence" value="ECO:0007669"/>
    <property type="project" value="UniProtKB-SubCell"/>
</dbReference>
<feature type="binding site" evidence="9">
    <location>
        <position position="131"/>
    </location>
    <ligand>
        <name>Zn(2+)</name>
        <dbReference type="ChEBI" id="CHEBI:29105"/>
        <label>1</label>
    </ligand>
</feature>
<dbReference type="PROSITE" id="PS00758">
    <property type="entry name" value="ARGE_DAPE_CPG2_1"/>
    <property type="match status" value="1"/>
</dbReference>
<dbReference type="SUPFAM" id="SSF53187">
    <property type="entry name" value="Zn-dependent exopeptidases"/>
    <property type="match status" value="1"/>
</dbReference>
<proteinExistence type="predicted"/>
<keyword evidence="5" id="KW-0378">Hydrolase</keyword>
<dbReference type="SUPFAM" id="SSF55031">
    <property type="entry name" value="Bacterial exopeptidase dimerisation domain"/>
    <property type="match status" value="1"/>
</dbReference>
<feature type="binding site" evidence="9">
    <location>
        <position position="194"/>
    </location>
    <ligand>
        <name>Zn(2+)</name>
        <dbReference type="ChEBI" id="CHEBI:29105"/>
        <label>1</label>
    </ligand>
</feature>
<dbReference type="PROSITE" id="PS00759">
    <property type="entry name" value="ARGE_DAPE_CPG2_2"/>
    <property type="match status" value="1"/>
</dbReference>
<dbReference type="GO" id="GO:0046872">
    <property type="term" value="F:metal ion binding"/>
    <property type="evidence" value="ECO:0007669"/>
    <property type="project" value="UniProtKB-KW"/>
</dbReference>
<dbReference type="FunFam" id="1.10.150.900:FF:000001">
    <property type="entry name" value="Aminoacylase-1, putative"/>
    <property type="match status" value="1"/>
</dbReference>
<keyword evidence="3" id="KW-0963">Cytoplasm</keyword>
<reference evidence="12" key="1">
    <citation type="journal article" date="2016" name="Nature">
        <title>The genome of the seagrass Zostera marina reveals angiosperm adaptation to the sea.</title>
        <authorList>
            <person name="Olsen J.L."/>
            <person name="Rouze P."/>
            <person name="Verhelst B."/>
            <person name="Lin Y.-C."/>
            <person name="Bayer T."/>
            <person name="Collen J."/>
            <person name="Dattolo E."/>
            <person name="De Paoli E."/>
            <person name="Dittami S."/>
            <person name="Maumus F."/>
            <person name="Michel G."/>
            <person name="Kersting A."/>
            <person name="Lauritano C."/>
            <person name="Lohaus R."/>
            <person name="Toepel M."/>
            <person name="Tonon T."/>
            <person name="Vanneste K."/>
            <person name="Amirebrahimi M."/>
            <person name="Brakel J."/>
            <person name="Bostroem C."/>
            <person name="Chovatia M."/>
            <person name="Grimwood J."/>
            <person name="Jenkins J.W."/>
            <person name="Jueterbock A."/>
            <person name="Mraz A."/>
            <person name="Stam W.T."/>
            <person name="Tice H."/>
            <person name="Bornberg-Bauer E."/>
            <person name="Green P.J."/>
            <person name="Pearson G.A."/>
            <person name="Procaccini G."/>
            <person name="Duarte C.M."/>
            <person name="Schmutz J."/>
            <person name="Reusch T.B.H."/>
            <person name="Van de Peer Y."/>
        </authorList>
    </citation>
    <scope>NUCLEOTIDE SEQUENCE [LARGE SCALE GENOMIC DNA]</scope>
    <source>
        <strain evidence="12">cv. Finnish</strain>
    </source>
</reference>
<evidence type="ECO:0000256" key="9">
    <source>
        <dbReference type="PIRSR" id="PIRSR036696-2"/>
    </source>
</evidence>
<feature type="binding site" evidence="9">
    <location>
        <position position="166"/>
    </location>
    <ligand>
        <name>Zn(2+)</name>
        <dbReference type="ChEBI" id="CHEBI:29105"/>
        <label>2</label>
    </ligand>
</feature>
<keyword evidence="10" id="KW-0732">Signal</keyword>
<dbReference type="FunFam" id="3.30.70.360:FF:000009">
    <property type="entry name" value="aminoacylase-1 isoform X1"/>
    <property type="match status" value="1"/>
</dbReference>
<evidence type="ECO:0000256" key="5">
    <source>
        <dbReference type="ARBA" id="ARBA00022801"/>
    </source>
</evidence>
<evidence type="ECO:0000313" key="12">
    <source>
        <dbReference type="Proteomes" id="UP000036987"/>
    </source>
</evidence>
<dbReference type="EMBL" id="LFYR01000643">
    <property type="protein sequence ID" value="KMZ72173.1"/>
    <property type="molecule type" value="Genomic_DNA"/>
</dbReference>
<dbReference type="InterPro" id="IPR036264">
    <property type="entry name" value="Bact_exopeptidase_dim_dom"/>
</dbReference>
<dbReference type="PANTHER" id="PTHR45892">
    <property type="entry name" value="AMINOACYLASE-1"/>
    <property type="match status" value="1"/>
</dbReference>
<evidence type="ECO:0000256" key="4">
    <source>
        <dbReference type="ARBA" id="ARBA00022723"/>
    </source>
</evidence>